<dbReference type="InterPro" id="IPR027396">
    <property type="entry name" value="DsrEFH-like"/>
</dbReference>
<evidence type="ECO:0008006" key="2">
    <source>
        <dbReference type="Google" id="ProtNLM"/>
    </source>
</evidence>
<proteinExistence type="predicted"/>
<dbReference type="SUPFAM" id="SSF75169">
    <property type="entry name" value="DsrEFH-like"/>
    <property type="match status" value="1"/>
</dbReference>
<dbReference type="RefSeq" id="WP_369343746.1">
    <property type="nucleotide sequence ID" value="NZ_CP129674.1"/>
</dbReference>
<evidence type="ECO:0000313" key="1">
    <source>
        <dbReference type="EMBL" id="XDS44151.1"/>
    </source>
</evidence>
<dbReference type="Gene3D" id="3.40.1260.10">
    <property type="entry name" value="DsrEFH-like"/>
    <property type="match status" value="1"/>
</dbReference>
<accession>A0AB39U511</accession>
<sequence>MPTNSSLQPVIVHASDDGDDVRRGLRVCKSIVDDRQCSDTVYVVVNHDAITAAPSIHREDIPDGVEVYACATALRTHGIAEESLDPVIHIVPSGIVFIAEQQQKQAFYIRL</sequence>
<gene>
    <name evidence="1" type="ORF">QN215_07740</name>
</gene>
<dbReference type="KEGG" id="baqk:QN215_07740"/>
<dbReference type="EMBL" id="CP129674">
    <property type="protein sequence ID" value="XDS44151.1"/>
    <property type="molecule type" value="Genomic_DNA"/>
</dbReference>
<organism evidence="1">
    <name type="scientific">Bifidobacterium aquikefiricola</name>
    <dbReference type="NCBI Taxonomy" id="3059038"/>
    <lineage>
        <taxon>Bacteria</taxon>
        <taxon>Bacillati</taxon>
        <taxon>Actinomycetota</taxon>
        <taxon>Actinomycetes</taxon>
        <taxon>Bifidobacteriales</taxon>
        <taxon>Bifidobacteriaceae</taxon>
        <taxon>Bifidobacterium</taxon>
    </lineage>
</organism>
<name>A0AB39U511_9BIFI</name>
<dbReference type="AlphaFoldDB" id="A0AB39U511"/>
<reference evidence="1" key="1">
    <citation type="submission" date="2023-07" db="EMBL/GenBank/DDBJ databases">
        <title>Bifidobacterium aquikefiriaerophilum sp. nov. and Bifidobacterium eccum sp. nov., isolated from water kefir.</title>
        <authorList>
            <person name="Breselge S."/>
            <person name="Bellassi P."/>
            <person name="Barcenilla C."/>
            <person name="Alvarez-Ordonez A."/>
            <person name="Morelli L."/>
            <person name="Cotter P.D."/>
        </authorList>
    </citation>
    <scope>NUCLEOTIDE SEQUENCE</scope>
    <source>
        <strain evidence="1">WK041_4_12</strain>
    </source>
</reference>
<protein>
    <recommendedName>
        <fullName evidence="2">Sulfur reduction protein DsrE</fullName>
    </recommendedName>
</protein>